<reference evidence="3" key="1">
    <citation type="journal article" date="2019" name="Int. J. Syst. Evol. Microbiol.">
        <title>The Global Catalogue of Microorganisms (GCM) 10K type strain sequencing project: providing services to taxonomists for standard genome sequencing and annotation.</title>
        <authorList>
            <consortium name="The Broad Institute Genomics Platform"/>
            <consortium name="The Broad Institute Genome Sequencing Center for Infectious Disease"/>
            <person name="Wu L."/>
            <person name="Ma J."/>
        </authorList>
    </citation>
    <scope>NUCLEOTIDE SEQUENCE [LARGE SCALE GENOMIC DNA]</scope>
    <source>
        <strain evidence="3">KCTC 3950</strain>
    </source>
</reference>
<proteinExistence type="predicted"/>
<dbReference type="Proteomes" id="UP001597541">
    <property type="component" value="Unassembled WGS sequence"/>
</dbReference>
<dbReference type="RefSeq" id="WP_377606495.1">
    <property type="nucleotide sequence ID" value="NZ_JBHUME010000015.1"/>
</dbReference>
<keyword evidence="1" id="KW-0812">Transmembrane</keyword>
<keyword evidence="1" id="KW-0472">Membrane</keyword>
<protein>
    <submittedName>
        <fullName evidence="2">Uncharacterized protein</fullName>
    </submittedName>
</protein>
<sequence length="93" mass="10544">MKKKIHPYYYLGGTAGLILGYLLSKIYQIWAIAYRQTNYDPNMAYSWPLWETATEAPAKFTFWVVFVYIAIGVGFVKVLMTVKRGGNGGNPTI</sequence>
<comment type="caution">
    <text evidence="2">The sequence shown here is derived from an EMBL/GenBank/DDBJ whole genome shotgun (WGS) entry which is preliminary data.</text>
</comment>
<gene>
    <name evidence="2" type="ORF">ACFSUF_21630</name>
</gene>
<evidence type="ECO:0000256" key="1">
    <source>
        <dbReference type="SAM" id="Phobius"/>
    </source>
</evidence>
<evidence type="ECO:0000313" key="2">
    <source>
        <dbReference type="EMBL" id="MFD2615022.1"/>
    </source>
</evidence>
<keyword evidence="1" id="KW-1133">Transmembrane helix</keyword>
<organism evidence="2 3">
    <name type="scientific">Paenibacillus gansuensis</name>
    <dbReference type="NCBI Taxonomy" id="306542"/>
    <lineage>
        <taxon>Bacteria</taxon>
        <taxon>Bacillati</taxon>
        <taxon>Bacillota</taxon>
        <taxon>Bacilli</taxon>
        <taxon>Bacillales</taxon>
        <taxon>Paenibacillaceae</taxon>
        <taxon>Paenibacillus</taxon>
    </lineage>
</organism>
<evidence type="ECO:0000313" key="3">
    <source>
        <dbReference type="Proteomes" id="UP001597541"/>
    </source>
</evidence>
<keyword evidence="3" id="KW-1185">Reference proteome</keyword>
<feature type="transmembrane region" description="Helical" evidence="1">
    <location>
        <begin position="7"/>
        <end position="33"/>
    </location>
</feature>
<feature type="transmembrane region" description="Helical" evidence="1">
    <location>
        <begin position="60"/>
        <end position="80"/>
    </location>
</feature>
<name>A0ABW5PKY0_9BACL</name>
<dbReference type="EMBL" id="JBHUME010000015">
    <property type="protein sequence ID" value="MFD2615022.1"/>
    <property type="molecule type" value="Genomic_DNA"/>
</dbReference>
<accession>A0ABW5PKY0</accession>